<comment type="function">
    <text evidence="1">May be involved in transcriptional regulation.</text>
</comment>
<dbReference type="FunFam" id="3.30.160.60:FF:001239">
    <property type="entry name" value="Zinc finger protein 615"/>
    <property type="match status" value="1"/>
</dbReference>
<dbReference type="InterPro" id="IPR036236">
    <property type="entry name" value="Znf_C2H2_sf"/>
</dbReference>
<dbReference type="FunFam" id="3.30.160.60:FF:002159">
    <property type="entry name" value="Zinc finger protein 841"/>
    <property type="match status" value="1"/>
</dbReference>
<evidence type="ECO:0000313" key="16">
    <source>
        <dbReference type="RefSeq" id="XP_004395039.1"/>
    </source>
</evidence>
<feature type="domain" description="C2H2-type" evidence="13">
    <location>
        <begin position="536"/>
        <end position="563"/>
    </location>
</feature>
<dbReference type="FunFam" id="3.30.160.60:FF:000003">
    <property type="entry name" value="Zinc finger protein 3 homolog"/>
    <property type="match status" value="1"/>
</dbReference>
<keyword evidence="6 12" id="KW-0863">Zinc-finger</keyword>
<keyword evidence="8" id="KW-0805">Transcription regulation</keyword>
<dbReference type="Gene3D" id="6.10.140.140">
    <property type="match status" value="1"/>
</dbReference>
<feature type="domain" description="C2H2-type" evidence="13">
    <location>
        <begin position="340"/>
        <end position="367"/>
    </location>
</feature>
<feature type="domain" description="C2H2-type" evidence="13">
    <location>
        <begin position="396"/>
        <end position="423"/>
    </location>
</feature>
<dbReference type="FunFam" id="3.30.160.60:FF:002343">
    <property type="entry name" value="Zinc finger protein 33A"/>
    <property type="match status" value="4"/>
</dbReference>
<keyword evidence="7" id="KW-0862">Zinc</keyword>
<feature type="domain" description="C2H2-type" evidence="13">
    <location>
        <begin position="312"/>
        <end position="339"/>
    </location>
</feature>
<dbReference type="InterPro" id="IPR036051">
    <property type="entry name" value="KRAB_dom_sf"/>
</dbReference>
<feature type="domain" description="C2H2-type" evidence="13">
    <location>
        <begin position="368"/>
        <end position="395"/>
    </location>
</feature>
<evidence type="ECO:0000256" key="4">
    <source>
        <dbReference type="ARBA" id="ARBA00022723"/>
    </source>
</evidence>
<feature type="domain" description="C2H2-type" evidence="13">
    <location>
        <begin position="564"/>
        <end position="591"/>
    </location>
</feature>
<dbReference type="FunFam" id="3.30.160.60:FF:000128">
    <property type="entry name" value="zinc finger protein 268 isoform X1"/>
    <property type="match status" value="1"/>
</dbReference>
<evidence type="ECO:0000256" key="12">
    <source>
        <dbReference type="PROSITE-ProRule" id="PRU00042"/>
    </source>
</evidence>
<dbReference type="Gene3D" id="3.30.160.60">
    <property type="entry name" value="Classic Zinc Finger"/>
    <property type="match status" value="12"/>
</dbReference>
<keyword evidence="11" id="KW-0539">Nucleus</keyword>
<keyword evidence="9" id="KW-0238">DNA-binding</keyword>
<dbReference type="InterPro" id="IPR001909">
    <property type="entry name" value="KRAB"/>
</dbReference>
<feature type="domain" description="C2H2-type" evidence="13">
    <location>
        <begin position="620"/>
        <end position="647"/>
    </location>
</feature>
<dbReference type="SUPFAM" id="SSF57667">
    <property type="entry name" value="beta-beta-alpha zinc fingers"/>
    <property type="match status" value="7"/>
</dbReference>
<dbReference type="RefSeq" id="XP_004395039.1">
    <property type="nucleotide sequence ID" value="XM_004394982.1"/>
</dbReference>
<evidence type="ECO:0000259" key="13">
    <source>
        <dbReference type="PROSITE" id="PS50157"/>
    </source>
</evidence>
<accession>A0A9B0LIT2</accession>
<evidence type="ECO:0000259" key="14">
    <source>
        <dbReference type="PROSITE" id="PS50805"/>
    </source>
</evidence>
<dbReference type="FunFam" id="3.30.160.60:FF:001498">
    <property type="entry name" value="Zinc finger protein 404"/>
    <property type="match status" value="1"/>
</dbReference>
<proteinExistence type="inferred from homology"/>
<comment type="similarity">
    <text evidence="3">Belongs to the krueppel C2H2-type zinc-finger protein family.</text>
</comment>
<dbReference type="GO" id="GO:0005634">
    <property type="term" value="C:nucleus"/>
    <property type="evidence" value="ECO:0007669"/>
    <property type="project" value="UniProtKB-SubCell"/>
</dbReference>
<dbReference type="PANTHER" id="PTHR23234">
    <property type="entry name" value="ZNF44 PROTEIN"/>
    <property type="match status" value="1"/>
</dbReference>
<evidence type="ECO:0000313" key="15">
    <source>
        <dbReference type="Proteomes" id="UP000245340"/>
    </source>
</evidence>
<dbReference type="PROSITE" id="PS50805">
    <property type="entry name" value="KRAB"/>
    <property type="match status" value="1"/>
</dbReference>
<dbReference type="PROSITE" id="PS50157">
    <property type="entry name" value="ZINC_FINGER_C2H2_2"/>
    <property type="match status" value="12"/>
</dbReference>
<dbReference type="Proteomes" id="UP000245340">
    <property type="component" value="Unplaced"/>
</dbReference>
<dbReference type="Pfam" id="PF00096">
    <property type="entry name" value="zf-C2H2"/>
    <property type="match status" value="11"/>
</dbReference>
<dbReference type="CDD" id="cd07765">
    <property type="entry name" value="KRAB_A-box"/>
    <property type="match status" value="1"/>
</dbReference>
<dbReference type="PROSITE" id="PS00028">
    <property type="entry name" value="ZINC_FINGER_C2H2_1"/>
    <property type="match status" value="12"/>
</dbReference>
<name>A0A9B0LIT2_ODORO</name>
<dbReference type="FunFam" id="3.30.160.60:FF:000028">
    <property type="entry name" value="zinc finger protein 90 homolog"/>
    <property type="match status" value="1"/>
</dbReference>
<keyword evidence="4" id="KW-0479">Metal-binding</keyword>
<feature type="domain" description="C2H2-type" evidence="13">
    <location>
        <begin position="508"/>
        <end position="535"/>
    </location>
</feature>
<feature type="domain" description="KRAB" evidence="14">
    <location>
        <begin position="14"/>
        <end position="85"/>
    </location>
</feature>
<keyword evidence="10" id="KW-0804">Transcription</keyword>
<dbReference type="AlphaFoldDB" id="A0A9B0LIT2"/>
<evidence type="ECO:0000256" key="11">
    <source>
        <dbReference type="ARBA" id="ARBA00023242"/>
    </source>
</evidence>
<dbReference type="InterPro" id="IPR050758">
    <property type="entry name" value="Znf_C2H2-type"/>
</dbReference>
<gene>
    <name evidence="16" type="primary">LOC101370280</name>
</gene>
<dbReference type="PANTHER" id="PTHR23234:SF10">
    <property type="entry name" value="RIKEN CDNA 6720489N17 GENE-RELATED"/>
    <property type="match status" value="1"/>
</dbReference>
<feature type="domain" description="C2H2-type" evidence="13">
    <location>
        <begin position="452"/>
        <end position="479"/>
    </location>
</feature>
<evidence type="ECO:0000256" key="3">
    <source>
        <dbReference type="ARBA" id="ARBA00006991"/>
    </source>
</evidence>
<dbReference type="SMART" id="SM00355">
    <property type="entry name" value="ZnF_C2H2"/>
    <property type="match status" value="12"/>
</dbReference>
<sequence length="828" mass="94861">MFGSSGKCNWIELVSFEDVAVNFSWEEWQDLDDAQRTLYRVVMLETYSSLVSLGHCITKPEVIVKLEQGAEPWTVEEAPAQSLPDVQTADELIETHQEHQSRHVWQVGFANDKMSTKERTNLGKPFNLTAVYLSNLIINNGNCSGMKPEEFNVCQNMFLPGEPDEMHVGEKPEDHNTTGKPLRYGEHCSFHQKDQILQPPFEFGGQGKGFNKEATFFTHSSAHMGEPAYKYDEYWRACDKSALIAQERTHIGVDHCRCKEWENTFCVKTTQSNLHRADFEEQHHKRNQSGDNFSKKLHLTPLSRTQLGEKTFECDVCGKTFYKKSNLSKHQKIHTGEKPYKCSECEKTFLSKTVLTVHRRTHTGEKPYACIKCEKSFCHKSHLTVHQRTHTGEKPYECYECGKSFSVKTKLTVHLRTHTGEKPYECNECRKSFYQKSALTVHQRIHNRETHHECNDCGKTFHKKSVLIAHQRTHTGERPYECKECGKSFGHRPALTVHQRSHTRDKPYKCNECGKSFCVKPKLTVHLRLHTGEKPYECKECGKTFYQKSKLTVHQRTHTGEKPYKCNECWKTFCEKSTLNRHQRTHTGEKRYGCKECRKAFYQKSALTVHQRTHTGEKPYECNECGKTFCQKSHLNKHQRTHTGEKSCGAETGYMYTQTHFLFVLGTQLACMSQPPFTKQCSPDWGPVWTSLHPTMLLSYPDVGGFQEKESLSSYITVFGLGSQTLMTLAALNWSPGLNKELKQSQCGFAARAPFCLETQNCVLSPRNEQSRDYEVREALSESRSPAAGLWLRPRGDVAKALPSLGGQGSWAKHFRPCTNSAEAIVLK</sequence>
<keyword evidence="5" id="KW-0677">Repeat</keyword>
<dbReference type="SUPFAM" id="SSF109640">
    <property type="entry name" value="KRAB domain (Kruppel-associated box)"/>
    <property type="match status" value="1"/>
</dbReference>
<evidence type="ECO:0000256" key="6">
    <source>
        <dbReference type="ARBA" id="ARBA00022771"/>
    </source>
</evidence>
<dbReference type="FunFam" id="3.30.160.60:FF:000295">
    <property type="entry name" value="zinc finger protein 19"/>
    <property type="match status" value="1"/>
</dbReference>
<keyword evidence="15" id="KW-1185">Reference proteome</keyword>
<organism evidence="15 16">
    <name type="scientific">Odobenus rosmarus divergens</name>
    <name type="common">Pacific walrus</name>
    <dbReference type="NCBI Taxonomy" id="9708"/>
    <lineage>
        <taxon>Eukaryota</taxon>
        <taxon>Metazoa</taxon>
        <taxon>Chordata</taxon>
        <taxon>Craniata</taxon>
        <taxon>Vertebrata</taxon>
        <taxon>Euteleostomi</taxon>
        <taxon>Mammalia</taxon>
        <taxon>Eutheria</taxon>
        <taxon>Laurasiatheria</taxon>
        <taxon>Carnivora</taxon>
        <taxon>Caniformia</taxon>
        <taxon>Pinnipedia</taxon>
        <taxon>Odobenidae</taxon>
        <taxon>Odobenus</taxon>
    </lineage>
</organism>
<evidence type="ECO:0000256" key="7">
    <source>
        <dbReference type="ARBA" id="ARBA00022833"/>
    </source>
</evidence>
<dbReference type="GO" id="GO:0008270">
    <property type="term" value="F:zinc ion binding"/>
    <property type="evidence" value="ECO:0007669"/>
    <property type="project" value="UniProtKB-KW"/>
</dbReference>
<reference evidence="16" key="1">
    <citation type="submission" date="2025-08" db="UniProtKB">
        <authorList>
            <consortium name="RefSeq"/>
        </authorList>
    </citation>
    <scope>IDENTIFICATION</scope>
</reference>
<protein>
    <submittedName>
        <fullName evidence="16">Zinc finger protein 33B-like</fullName>
    </submittedName>
</protein>
<dbReference type="SMART" id="SM00349">
    <property type="entry name" value="KRAB"/>
    <property type="match status" value="1"/>
</dbReference>
<dbReference type="Pfam" id="PF13912">
    <property type="entry name" value="zf-C2H2_6"/>
    <property type="match status" value="1"/>
</dbReference>
<dbReference type="GO" id="GO:0006355">
    <property type="term" value="P:regulation of DNA-templated transcription"/>
    <property type="evidence" value="ECO:0007669"/>
    <property type="project" value="InterPro"/>
</dbReference>
<feature type="domain" description="C2H2-type" evidence="13">
    <location>
        <begin position="424"/>
        <end position="451"/>
    </location>
</feature>
<evidence type="ECO:0000256" key="1">
    <source>
        <dbReference type="ARBA" id="ARBA00003767"/>
    </source>
</evidence>
<dbReference type="InterPro" id="IPR013087">
    <property type="entry name" value="Znf_C2H2_type"/>
</dbReference>
<dbReference type="Pfam" id="PF01352">
    <property type="entry name" value="KRAB"/>
    <property type="match status" value="1"/>
</dbReference>
<evidence type="ECO:0000256" key="8">
    <source>
        <dbReference type="ARBA" id="ARBA00023015"/>
    </source>
</evidence>
<evidence type="ECO:0000256" key="9">
    <source>
        <dbReference type="ARBA" id="ARBA00023125"/>
    </source>
</evidence>
<evidence type="ECO:0000256" key="2">
    <source>
        <dbReference type="ARBA" id="ARBA00004123"/>
    </source>
</evidence>
<dbReference type="FunFam" id="3.30.160.60:FF:001437">
    <property type="entry name" value="Zinc finger protein 594"/>
    <property type="match status" value="1"/>
</dbReference>
<evidence type="ECO:0000256" key="5">
    <source>
        <dbReference type="ARBA" id="ARBA00022737"/>
    </source>
</evidence>
<feature type="domain" description="C2H2-type" evidence="13">
    <location>
        <begin position="480"/>
        <end position="507"/>
    </location>
</feature>
<dbReference type="GO" id="GO:0003677">
    <property type="term" value="F:DNA binding"/>
    <property type="evidence" value="ECO:0007669"/>
    <property type="project" value="UniProtKB-KW"/>
</dbReference>
<evidence type="ECO:0000256" key="10">
    <source>
        <dbReference type="ARBA" id="ARBA00023163"/>
    </source>
</evidence>
<comment type="subcellular location">
    <subcellularLocation>
        <location evidence="2">Nucleus</location>
    </subcellularLocation>
</comment>
<feature type="domain" description="C2H2-type" evidence="13">
    <location>
        <begin position="592"/>
        <end position="619"/>
    </location>
</feature>